<organism evidence="4 5">
    <name type="scientific">Paraburkholderia sejongensis</name>
    <dbReference type="NCBI Taxonomy" id="2886946"/>
    <lineage>
        <taxon>Bacteria</taxon>
        <taxon>Pseudomonadati</taxon>
        <taxon>Pseudomonadota</taxon>
        <taxon>Betaproteobacteria</taxon>
        <taxon>Burkholderiales</taxon>
        <taxon>Burkholderiaceae</taxon>
        <taxon>Paraburkholderia</taxon>
    </lineage>
</organism>
<evidence type="ECO:0000256" key="2">
    <source>
        <dbReference type="ARBA" id="ARBA00023315"/>
    </source>
</evidence>
<accession>A0ABS8K2B5</accession>
<dbReference type="PROSITE" id="PS51186">
    <property type="entry name" value="GNAT"/>
    <property type="match status" value="1"/>
</dbReference>
<comment type="caution">
    <text evidence="4">The sequence shown here is derived from an EMBL/GenBank/DDBJ whole genome shotgun (WGS) entry which is preliminary data.</text>
</comment>
<dbReference type="Gene3D" id="3.40.630.30">
    <property type="match status" value="1"/>
</dbReference>
<protein>
    <submittedName>
        <fullName evidence="4">GNAT family N-acetyltransferase</fullName>
    </submittedName>
</protein>
<dbReference type="PANTHER" id="PTHR43877">
    <property type="entry name" value="AMINOALKYLPHOSPHONATE N-ACETYLTRANSFERASE-RELATED-RELATED"/>
    <property type="match status" value="1"/>
</dbReference>
<dbReference type="InterPro" id="IPR050832">
    <property type="entry name" value="Bact_Acetyltransf"/>
</dbReference>
<dbReference type="InterPro" id="IPR000182">
    <property type="entry name" value="GNAT_dom"/>
</dbReference>
<dbReference type="SUPFAM" id="SSF55729">
    <property type="entry name" value="Acyl-CoA N-acyltransferases (Nat)"/>
    <property type="match status" value="1"/>
</dbReference>
<dbReference type="PANTHER" id="PTHR43877:SF2">
    <property type="entry name" value="AMINOALKYLPHOSPHONATE N-ACETYLTRANSFERASE-RELATED"/>
    <property type="match status" value="1"/>
</dbReference>
<evidence type="ECO:0000313" key="4">
    <source>
        <dbReference type="EMBL" id="MCC8396135.1"/>
    </source>
</evidence>
<evidence type="ECO:0000313" key="5">
    <source>
        <dbReference type="Proteomes" id="UP001431019"/>
    </source>
</evidence>
<keyword evidence="5" id="KW-1185">Reference proteome</keyword>
<proteinExistence type="predicted"/>
<keyword evidence="2" id="KW-0012">Acyltransferase</keyword>
<evidence type="ECO:0000256" key="1">
    <source>
        <dbReference type="ARBA" id="ARBA00022679"/>
    </source>
</evidence>
<feature type="domain" description="N-acetyltransferase" evidence="3">
    <location>
        <begin position="17"/>
        <end position="162"/>
    </location>
</feature>
<dbReference type="Pfam" id="PF00583">
    <property type="entry name" value="Acetyltransf_1"/>
    <property type="match status" value="1"/>
</dbReference>
<keyword evidence="1" id="KW-0808">Transferase</keyword>
<sequence length="183" mass="20641">MSTIVVDTTPHDPRAKPLLDALLFEYASRYEEYRKDGGAAAAQEMARYPAELFAPPHGAFVLLIRDGETVGGGAFKRYDARTAELKRIWTRDDLRRQGLARQVVEALEERALSQGYTRIYLTTGFKQPEAWALYERTGYASLFDPALPPEVHVQLRYGKDLLAPQRIDTLDDLRAQDATLAAR</sequence>
<reference evidence="4 5" key="1">
    <citation type="submission" date="2021-11" db="EMBL/GenBank/DDBJ databases">
        <authorList>
            <person name="Oh E.-T."/>
            <person name="Kim S.-B."/>
        </authorList>
    </citation>
    <scope>NUCLEOTIDE SEQUENCE [LARGE SCALE GENOMIC DNA]</scope>
    <source>
        <strain evidence="4 5">MMS20-SJTR3</strain>
    </source>
</reference>
<name>A0ABS8K2B5_9BURK</name>
<dbReference type="RefSeq" id="WP_230512485.1">
    <property type="nucleotide sequence ID" value="NZ_JAJITD010000016.1"/>
</dbReference>
<evidence type="ECO:0000259" key="3">
    <source>
        <dbReference type="PROSITE" id="PS51186"/>
    </source>
</evidence>
<dbReference type="EMBL" id="JAJITD010000016">
    <property type="protein sequence ID" value="MCC8396135.1"/>
    <property type="molecule type" value="Genomic_DNA"/>
</dbReference>
<dbReference type="CDD" id="cd04301">
    <property type="entry name" value="NAT_SF"/>
    <property type="match status" value="1"/>
</dbReference>
<dbReference type="InterPro" id="IPR016181">
    <property type="entry name" value="Acyl_CoA_acyltransferase"/>
</dbReference>
<gene>
    <name evidence="4" type="ORF">LJ656_26450</name>
</gene>
<dbReference type="Proteomes" id="UP001431019">
    <property type="component" value="Unassembled WGS sequence"/>
</dbReference>